<sequence>MSSYAGLSKGLIIKAPFIDWIMEGRKTWELRSTHTQVRGPIALIQKGTGSVVAVARLVDSKGPLSAADMAANLQHHAVAPDRLAMPDLQKYRFAWVLGDVKRLARPVSYTHRNGAVIWVALDLAVAGSVLGAAG</sequence>
<evidence type="ECO:0000313" key="3">
    <source>
        <dbReference type="Proteomes" id="UP000301751"/>
    </source>
</evidence>
<dbReference type="RefSeq" id="WP_137734877.1">
    <property type="nucleotide sequence ID" value="NZ_BJCL01000014.1"/>
</dbReference>
<accession>A0A480ATY3</accession>
<keyword evidence="3" id="KW-1185">Reference proteome</keyword>
<gene>
    <name evidence="2" type="ORF">AQPW35_42400</name>
</gene>
<dbReference type="InterPro" id="IPR015947">
    <property type="entry name" value="PUA-like_sf"/>
</dbReference>
<feature type="domain" description="ASCH" evidence="1">
    <location>
        <begin position="12"/>
        <end position="59"/>
    </location>
</feature>
<proteinExistence type="predicted"/>
<dbReference type="Gene3D" id="2.30.130.30">
    <property type="entry name" value="Hypothetical protein"/>
    <property type="match status" value="1"/>
</dbReference>
<dbReference type="OrthoDB" id="9800901at2"/>
<organism evidence="2 3">
    <name type="scientific">Pseudaquabacterium pictum</name>
    <dbReference type="NCBI Taxonomy" id="2315236"/>
    <lineage>
        <taxon>Bacteria</taxon>
        <taxon>Pseudomonadati</taxon>
        <taxon>Pseudomonadota</taxon>
        <taxon>Betaproteobacteria</taxon>
        <taxon>Burkholderiales</taxon>
        <taxon>Sphaerotilaceae</taxon>
        <taxon>Pseudaquabacterium</taxon>
    </lineage>
</organism>
<dbReference type="Pfam" id="PF04266">
    <property type="entry name" value="ASCH"/>
    <property type="match status" value="1"/>
</dbReference>
<comment type="caution">
    <text evidence="2">The sequence shown here is derived from an EMBL/GenBank/DDBJ whole genome shotgun (WGS) entry which is preliminary data.</text>
</comment>
<name>A0A480ATY3_9BURK</name>
<dbReference type="AlphaFoldDB" id="A0A480ATY3"/>
<dbReference type="InterPro" id="IPR007374">
    <property type="entry name" value="ASCH_domain"/>
</dbReference>
<dbReference type="EMBL" id="BJCL01000014">
    <property type="protein sequence ID" value="GCL65159.1"/>
    <property type="molecule type" value="Genomic_DNA"/>
</dbReference>
<protein>
    <recommendedName>
        <fullName evidence="1">ASCH domain-containing protein</fullName>
    </recommendedName>
</protein>
<dbReference type="Proteomes" id="UP000301751">
    <property type="component" value="Unassembled WGS sequence"/>
</dbReference>
<evidence type="ECO:0000313" key="2">
    <source>
        <dbReference type="EMBL" id="GCL65159.1"/>
    </source>
</evidence>
<evidence type="ECO:0000259" key="1">
    <source>
        <dbReference type="Pfam" id="PF04266"/>
    </source>
</evidence>
<dbReference type="SUPFAM" id="SSF88697">
    <property type="entry name" value="PUA domain-like"/>
    <property type="match status" value="1"/>
</dbReference>
<reference evidence="3" key="1">
    <citation type="submission" date="2019-03" db="EMBL/GenBank/DDBJ databases">
        <title>Aquabacterium pictum sp.nov., the first bacteriochlorophyll a-containing freshwater bacterium in the genus Aquabacterium of the class Betaproteobacteria.</title>
        <authorList>
            <person name="Hirose S."/>
            <person name="Tank M."/>
            <person name="Hara E."/>
            <person name="Tamaki H."/>
            <person name="Takaichi S."/>
            <person name="Haruta S."/>
            <person name="Hanada S."/>
        </authorList>
    </citation>
    <scope>NUCLEOTIDE SEQUENCE [LARGE SCALE GENOMIC DNA]</scope>
    <source>
        <strain evidence="3">W35</strain>
    </source>
</reference>